<sequence length="571" mass="61773">MIQWFRRGLELRGLFLRSLSFNGSMNPVAGREDWALMFVGATIIFVANANYISDLYLLWHDDATSYFQSSLNHMMRRGGGTVTRHLIVDNFLAQIMTNVSPFAARLVLIAVGGVPLFLTAYWALRLGFSLAPAGAALAASLPLVIVGQWEIFIGINLSYVVFDVAFFFVCILFLVYGRHANNWPATVIVSALIAFTISDGISSSVLLVPAIFWAALFIRPKSLLQSALICFSIILVTTKVVREQSSLGRAEWAGDPLRAVLSNFATPIDTVLPGGELIAWVVLLALFAMAVGAIYFAILKKEYGLLAIIGFAAAVYVVPIIIYSIGRGGFPNRYSFISVVGLSCSVGVMFQIVASFVRGALSAESAGGQVSTGPSFASGVVVLCVLALGFQKSIHVEQHIGVISRRIELVSNYLHYASRGPIQAGVDIRPQDQLILVAENNFPYLYPHRGPGLGFLRFVTSNLNVVGYAGRRRLCADPFSPWESFWSHGPGGLTVERPIRIVGFFGPNGEGAELSHLLSTQGGSLDGPWTLYQTGDFGARPVGEGEGREALEALLAGRDLEPHEIAFSCGL</sequence>
<gene>
    <name evidence="2" type="ORF">C7435_0178</name>
</gene>
<feature type="transmembrane region" description="Helical" evidence="1">
    <location>
        <begin position="373"/>
        <end position="390"/>
    </location>
</feature>
<name>A0A495DM74_9PROT</name>
<keyword evidence="1" id="KW-0472">Membrane</keyword>
<feature type="transmembrane region" description="Helical" evidence="1">
    <location>
        <begin position="130"/>
        <end position="151"/>
    </location>
</feature>
<feature type="transmembrane region" description="Helical" evidence="1">
    <location>
        <begin position="188"/>
        <end position="216"/>
    </location>
</feature>
<evidence type="ECO:0000313" key="2">
    <source>
        <dbReference type="EMBL" id="RKR03740.1"/>
    </source>
</evidence>
<accession>A0A495DM74</accession>
<comment type="caution">
    <text evidence="2">The sequence shown here is derived from an EMBL/GenBank/DDBJ whole genome shotgun (WGS) entry which is preliminary data.</text>
</comment>
<feature type="transmembrane region" description="Helical" evidence="1">
    <location>
        <begin position="337"/>
        <end position="361"/>
    </location>
</feature>
<dbReference type="RefSeq" id="WP_121209673.1">
    <property type="nucleotide sequence ID" value="NZ_RBIM01000001.1"/>
</dbReference>
<organism evidence="2 3">
    <name type="scientific">Maricaulis maris</name>
    <dbReference type="NCBI Taxonomy" id="74318"/>
    <lineage>
        <taxon>Bacteria</taxon>
        <taxon>Pseudomonadati</taxon>
        <taxon>Pseudomonadota</taxon>
        <taxon>Alphaproteobacteria</taxon>
        <taxon>Maricaulales</taxon>
        <taxon>Maricaulaceae</taxon>
        <taxon>Maricaulis</taxon>
    </lineage>
</organism>
<feature type="transmembrane region" description="Helical" evidence="1">
    <location>
        <begin position="102"/>
        <end position="123"/>
    </location>
</feature>
<feature type="transmembrane region" description="Helical" evidence="1">
    <location>
        <begin position="304"/>
        <end position="325"/>
    </location>
</feature>
<keyword evidence="1" id="KW-1133">Transmembrane helix</keyword>
<feature type="transmembrane region" description="Helical" evidence="1">
    <location>
        <begin position="34"/>
        <end position="52"/>
    </location>
</feature>
<dbReference type="AlphaFoldDB" id="A0A495DM74"/>
<dbReference type="EMBL" id="RBIM01000001">
    <property type="protein sequence ID" value="RKR03740.1"/>
    <property type="molecule type" value="Genomic_DNA"/>
</dbReference>
<dbReference type="Proteomes" id="UP000273675">
    <property type="component" value="Unassembled WGS sequence"/>
</dbReference>
<proteinExistence type="predicted"/>
<feature type="transmembrane region" description="Helical" evidence="1">
    <location>
        <begin position="157"/>
        <end position="176"/>
    </location>
</feature>
<feature type="transmembrane region" description="Helical" evidence="1">
    <location>
        <begin position="277"/>
        <end position="298"/>
    </location>
</feature>
<protein>
    <submittedName>
        <fullName evidence="2">Uncharacterized protein</fullName>
    </submittedName>
</protein>
<evidence type="ECO:0000256" key="1">
    <source>
        <dbReference type="SAM" id="Phobius"/>
    </source>
</evidence>
<keyword evidence="1" id="KW-0812">Transmembrane</keyword>
<reference evidence="2 3" key="1">
    <citation type="submission" date="2018-10" db="EMBL/GenBank/DDBJ databases">
        <title>Genomic Encyclopedia of Type Strains, Phase IV (KMG-IV): sequencing the most valuable type-strain genomes for metagenomic binning, comparative biology and taxonomic classification.</title>
        <authorList>
            <person name="Goeker M."/>
        </authorList>
    </citation>
    <scope>NUCLEOTIDE SEQUENCE [LARGE SCALE GENOMIC DNA]</scope>
    <source>
        <strain evidence="2 3">DSM 4734</strain>
    </source>
</reference>
<evidence type="ECO:0000313" key="3">
    <source>
        <dbReference type="Proteomes" id="UP000273675"/>
    </source>
</evidence>